<dbReference type="PANTHER" id="PTHR22600">
    <property type="entry name" value="BETA-HEXOSAMINIDASE"/>
    <property type="match status" value="1"/>
</dbReference>
<dbReference type="Proteomes" id="UP000624703">
    <property type="component" value="Unassembled WGS sequence"/>
</dbReference>
<keyword evidence="4" id="KW-0378">Hydrolase</keyword>
<dbReference type="InterPro" id="IPR017853">
    <property type="entry name" value="GH"/>
</dbReference>
<dbReference type="SUPFAM" id="SSF55545">
    <property type="entry name" value="beta-N-acetylhexosaminidase-like domain"/>
    <property type="match status" value="1"/>
</dbReference>
<dbReference type="Gene3D" id="3.30.379.10">
    <property type="entry name" value="Chitobiase/beta-hexosaminidase domain 2-like"/>
    <property type="match status" value="1"/>
</dbReference>
<evidence type="ECO:0000256" key="5">
    <source>
        <dbReference type="ARBA" id="ARBA00023295"/>
    </source>
</evidence>
<dbReference type="Pfam" id="PF02838">
    <property type="entry name" value="Glyco_hydro_20b"/>
    <property type="match status" value="1"/>
</dbReference>
<keyword evidence="5" id="KW-0326">Glycosidase</keyword>
<feature type="domain" description="Glycoside hydrolase family 20 catalytic" evidence="8">
    <location>
        <begin position="158"/>
        <end position="511"/>
    </location>
</feature>
<dbReference type="GO" id="GO:0005975">
    <property type="term" value="P:carbohydrate metabolic process"/>
    <property type="evidence" value="ECO:0007669"/>
    <property type="project" value="InterPro"/>
</dbReference>
<proteinExistence type="inferred from homology"/>
<comment type="caution">
    <text evidence="10">The sequence shown here is derived from an EMBL/GenBank/DDBJ whole genome shotgun (WGS) entry which is preliminary data.</text>
</comment>
<dbReference type="SUPFAM" id="SSF51445">
    <property type="entry name" value="(Trans)glycosidases"/>
    <property type="match status" value="1"/>
</dbReference>
<dbReference type="GO" id="GO:0016020">
    <property type="term" value="C:membrane"/>
    <property type="evidence" value="ECO:0007669"/>
    <property type="project" value="TreeGrafter"/>
</dbReference>
<feature type="signal peptide" evidence="7">
    <location>
        <begin position="1"/>
        <end position="21"/>
    </location>
</feature>
<evidence type="ECO:0000256" key="4">
    <source>
        <dbReference type="ARBA" id="ARBA00022801"/>
    </source>
</evidence>
<evidence type="ECO:0000256" key="6">
    <source>
        <dbReference type="PIRSR" id="PIRSR625705-1"/>
    </source>
</evidence>
<dbReference type="Gene3D" id="3.20.20.80">
    <property type="entry name" value="Glycosidases"/>
    <property type="match status" value="1"/>
</dbReference>
<evidence type="ECO:0000313" key="11">
    <source>
        <dbReference type="Proteomes" id="UP000624703"/>
    </source>
</evidence>
<dbReference type="AlphaFoldDB" id="A0A8J7MCD2"/>
<evidence type="ECO:0000256" key="1">
    <source>
        <dbReference type="ARBA" id="ARBA00001231"/>
    </source>
</evidence>
<dbReference type="CDD" id="cd06563">
    <property type="entry name" value="GH20_chitobiase-like"/>
    <property type="match status" value="1"/>
</dbReference>
<evidence type="ECO:0000313" key="10">
    <source>
        <dbReference type="EMBL" id="MBK1790446.1"/>
    </source>
</evidence>
<name>A0A8J7MCD2_9BACT</name>
<protein>
    <recommendedName>
        <fullName evidence="3">beta-N-acetylhexosaminidase</fullName>
        <ecNumber evidence="3">3.2.1.52</ecNumber>
    </recommendedName>
</protein>
<keyword evidence="7" id="KW-0732">Signal</keyword>
<sequence>MHRLLSLILTIALTMLTSSTASEISIIPRPQKLATPAAGKPFVLQATCTISASSDSANKVAKQLANYLQPATGFQLEIVPADGDIQLILDSESQLADEAYIFAANEQGIVITAKTNAGLFYGVQTLRQLLPTEIFSANSMPNIIWEIPAVTIEDSPRFSWRGLHLDVSRHFSDAEYVKQFLDYMALHKLNKFHWHLTDDQGWRIEIKQYPKLTEISSQRKETLIGHQRSKPHKFDGKPYGGYYTQEEIKQVIAHAADLHITVIPEIEMPGHAVAALTGYPEFGCTGGPYEVWTRWGISSDVFCAGNDDTLQFVKNILDEVCALFPSTYIHIGGDECKKDKWKQCPKCQDRIQTKGLKDEHELQSWFINDIEKHLLQANKKLVGWEEIREGKLSKSATVMTWRGVGQHGLDAAKDGHDVIVAPQKFTYFDHYQAKNDEQTARKEPLAIGGHLTLDRVYSFDPIFPELAGTDKEKHILGGQAQLWREYIPTNEHLEYMAYPRACALAEALWLQADKKDYEQFSARLLPHLERLDQLDINYRKLD</sequence>
<comment type="similarity">
    <text evidence="2">Belongs to the glycosyl hydrolase 20 family.</text>
</comment>
<reference evidence="10" key="1">
    <citation type="submission" date="2021-01" db="EMBL/GenBank/DDBJ databases">
        <title>Modified the classification status of verrucomicrobia.</title>
        <authorList>
            <person name="Feng X."/>
        </authorList>
    </citation>
    <scope>NUCLEOTIDE SEQUENCE</scope>
    <source>
        <strain evidence="10">_KCTC 22039</strain>
    </source>
</reference>
<dbReference type="EC" id="3.2.1.52" evidence="3"/>
<organism evidence="10 11">
    <name type="scientific">Persicirhabdus sediminis</name>
    <dbReference type="NCBI Taxonomy" id="454144"/>
    <lineage>
        <taxon>Bacteria</taxon>
        <taxon>Pseudomonadati</taxon>
        <taxon>Verrucomicrobiota</taxon>
        <taxon>Verrucomicrobiia</taxon>
        <taxon>Verrucomicrobiales</taxon>
        <taxon>Verrucomicrobiaceae</taxon>
        <taxon>Persicirhabdus</taxon>
    </lineage>
</organism>
<accession>A0A8J7MCD2</accession>
<evidence type="ECO:0000259" key="9">
    <source>
        <dbReference type="Pfam" id="PF02838"/>
    </source>
</evidence>
<dbReference type="GO" id="GO:0004563">
    <property type="term" value="F:beta-N-acetylhexosaminidase activity"/>
    <property type="evidence" value="ECO:0007669"/>
    <property type="project" value="UniProtKB-EC"/>
</dbReference>
<dbReference type="InterPro" id="IPR029018">
    <property type="entry name" value="Hex-like_dom2"/>
</dbReference>
<dbReference type="RefSeq" id="WP_200310476.1">
    <property type="nucleotide sequence ID" value="NZ_JAENIM010000021.1"/>
</dbReference>
<dbReference type="InterPro" id="IPR015883">
    <property type="entry name" value="Glyco_hydro_20_cat"/>
</dbReference>
<evidence type="ECO:0000256" key="3">
    <source>
        <dbReference type="ARBA" id="ARBA00012663"/>
    </source>
</evidence>
<keyword evidence="11" id="KW-1185">Reference proteome</keyword>
<dbReference type="InterPro" id="IPR025705">
    <property type="entry name" value="Beta_hexosaminidase_sua/sub"/>
</dbReference>
<evidence type="ECO:0000256" key="2">
    <source>
        <dbReference type="ARBA" id="ARBA00006285"/>
    </source>
</evidence>
<dbReference type="InterPro" id="IPR015882">
    <property type="entry name" value="HEX_bac_N"/>
</dbReference>
<gene>
    <name evidence="10" type="ORF">JIN82_04655</name>
</gene>
<dbReference type="PIRSF" id="PIRSF001093">
    <property type="entry name" value="B-hxosamndse_ab_euk"/>
    <property type="match status" value="1"/>
</dbReference>
<dbReference type="EMBL" id="JAENIM010000021">
    <property type="protein sequence ID" value="MBK1790446.1"/>
    <property type="molecule type" value="Genomic_DNA"/>
</dbReference>
<feature type="chain" id="PRO_5035145516" description="beta-N-acetylhexosaminidase" evidence="7">
    <location>
        <begin position="22"/>
        <end position="542"/>
    </location>
</feature>
<feature type="domain" description="Beta-hexosaminidase bacterial type N-terminal" evidence="9">
    <location>
        <begin position="24"/>
        <end position="154"/>
    </location>
</feature>
<comment type="catalytic activity">
    <reaction evidence="1">
        <text>Hydrolysis of terminal non-reducing N-acetyl-D-hexosamine residues in N-acetyl-beta-D-hexosaminides.</text>
        <dbReference type="EC" id="3.2.1.52"/>
    </reaction>
</comment>
<evidence type="ECO:0000256" key="7">
    <source>
        <dbReference type="SAM" id="SignalP"/>
    </source>
</evidence>
<feature type="active site" description="Proton donor" evidence="6">
    <location>
        <position position="335"/>
    </location>
</feature>
<dbReference type="GO" id="GO:0030203">
    <property type="term" value="P:glycosaminoglycan metabolic process"/>
    <property type="evidence" value="ECO:0007669"/>
    <property type="project" value="TreeGrafter"/>
</dbReference>
<evidence type="ECO:0000259" key="8">
    <source>
        <dbReference type="Pfam" id="PF00728"/>
    </source>
</evidence>
<dbReference type="PANTHER" id="PTHR22600:SF57">
    <property type="entry name" value="BETA-N-ACETYLHEXOSAMINIDASE"/>
    <property type="match status" value="1"/>
</dbReference>
<dbReference type="PRINTS" id="PR00738">
    <property type="entry name" value="GLHYDRLASE20"/>
</dbReference>
<dbReference type="Pfam" id="PF00728">
    <property type="entry name" value="Glyco_hydro_20"/>
    <property type="match status" value="1"/>
</dbReference>